<gene>
    <name evidence="1" type="ORF">FJTKL_03623</name>
</gene>
<keyword evidence="2" id="KW-1185">Reference proteome</keyword>
<name>A0ABR4DVQ1_9PEZI</name>
<evidence type="ECO:0000313" key="2">
    <source>
        <dbReference type="Proteomes" id="UP001600888"/>
    </source>
</evidence>
<evidence type="ECO:0000313" key="1">
    <source>
        <dbReference type="EMBL" id="KAL2274155.1"/>
    </source>
</evidence>
<protein>
    <submittedName>
        <fullName evidence="1">Uncharacterized protein</fullName>
    </submittedName>
</protein>
<dbReference type="EMBL" id="JBAWTH010000165">
    <property type="protein sequence ID" value="KAL2274155.1"/>
    <property type="molecule type" value="Genomic_DNA"/>
</dbReference>
<reference evidence="1 2" key="1">
    <citation type="submission" date="2024-03" db="EMBL/GenBank/DDBJ databases">
        <title>A high-quality draft genome sequence of Diaporthe vaccinii, a causative agent of upright dieback and viscid rot disease in cranberry plants.</title>
        <authorList>
            <person name="Sarrasin M."/>
            <person name="Lang B.F."/>
            <person name="Burger G."/>
        </authorList>
    </citation>
    <scope>NUCLEOTIDE SEQUENCE [LARGE SCALE GENOMIC DNA]</scope>
    <source>
        <strain evidence="1 2">IS7</strain>
    </source>
</reference>
<dbReference type="Proteomes" id="UP001600888">
    <property type="component" value="Unassembled WGS sequence"/>
</dbReference>
<sequence length="150" mass="16546">MIIRVPKFNLRGYREASCFHPVPVHKSIPTAMNTKLATSKTSGSLSKSLTLLFSAIVALYRSGRWLAGYRPASRASGSCALLRVRTLGGPHSPILGESDVHAPVIPLASQEQERNGQYWYHKQVENAEVDKAGRDTDPITSIRDTESNWV</sequence>
<comment type="caution">
    <text evidence="1">The sequence shown here is derived from an EMBL/GenBank/DDBJ whole genome shotgun (WGS) entry which is preliminary data.</text>
</comment>
<proteinExistence type="predicted"/>
<organism evidence="1 2">
    <name type="scientific">Diaporthe vaccinii</name>
    <dbReference type="NCBI Taxonomy" id="105482"/>
    <lineage>
        <taxon>Eukaryota</taxon>
        <taxon>Fungi</taxon>
        <taxon>Dikarya</taxon>
        <taxon>Ascomycota</taxon>
        <taxon>Pezizomycotina</taxon>
        <taxon>Sordariomycetes</taxon>
        <taxon>Sordariomycetidae</taxon>
        <taxon>Diaporthales</taxon>
        <taxon>Diaporthaceae</taxon>
        <taxon>Diaporthe</taxon>
        <taxon>Diaporthe eres species complex</taxon>
    </lineage>
</organism>
<accession>A0ABR4DVQ1</accession>